<dbReference type="Pfam" id="PF07980">
    <property type="entry name" value="SusD_RagB"/>
    <property type="match status" value="1"/>
</dbReference>
<dbReference type="Proteomes" id="UP000199072">
    <property type="component" value="Unassembled WGS sequence"/>
</dbReference>
<dbReference type="GO" id="GO:0009279">
    <property type="term" value="C:cell outer membrane"/>
    <property type="evidence" value="ECO:0007669"/>
    <property type="project" value="UniProtKB-SubCell"/>
</dbReference>
<name>A0A1G6ZTW9_9SPHI</name>
<evidence type="ECO:0000256" key="4">
    <source>
        <dbReference type="ARBA" id="ARBA00023136"/>
    </source>
</evidence>
<keyword evidence="4" id="KW-0472">Membrane</keyword>
<sequence>MKNILYTLMAGVLLLSACSKSLDKEPLSQISPDKSFSSENELHLYVLSFYDKMLPYADYDDNGFTSLYGETSDNIVTNSLDGKLTGNRLVPVSGGGWTWDNLRNVNYFLQNYQRGGLSPNITQKYAAVAKFFRAYFYANMVEHFGDVPWYSKPIETTDNAALTKARDPRTLVMDSVVNDIDFAIANLPVTQSPGEVNKWTALALKSRLCLFEGTFRKYHTEFKLPDADRFLQLAADAAQQVIDQGPYTIYSTTPDKAYADLFHSLTVNPTEVILARQYSASLQIFHNVNYYTVSPSFGKPGLEKKLVNTYLMKDGSRFTDKPGYASMQFLQETKDRDPRLAQTVRTPGYKRVDGTTVLAPSYSGTVTGYQLTKFVTAAANDANGKSPTPLPIFRYAEVLLNFAEAKAELGTLTQADLDKSIKRLRDRVGMPGLTLTSANANPDPYLVAQYTHVNGGNAGVILEIRRERRIELVMEGFRWNDLMRWKEGHLLALQYKGAYFPGTGSFDLDGDGKTDLVIYDGTQPSVPDAQFLKLGTDVTLENGAAGGDITVNPNTPKKFNEDRDYLYPLPTQDILLNPNLKQNPNW</sequence>
<evidence type="ECO:0000259" key="6">
    <source>
        <dbReference type="Pfam" id="PF07980"/>
    </source>
</evidence>
<evidence type="ECO:0000313" key="7">
    <source>
        <dbReference type="EMBL" id="SDE06244.1"/>
    </source>
</evidence>
<comment type="similarity">
    <text evidence="2">Belongs to the SusD family.</text>
</comment>
<dbReference type="InterPro" id="IPR012944">
    <property type="entry name" value="SusD_RagB_dom"/>
</dbReference>
<evidence type="ECO:0000256" key="5">
    <source>
        <dbReference type="ARBA" id="ARBA00023237"/>
    </source>
</evidence>
<dbReference type="InterPro" id="IPR011990">
    <property type="entry name" value="TPR-like_helical_dom_sf"/>
</dbReference>
<comment type="subcellular location">
    <subcellularLocation>
        <location evidence="1">Cell outer membrane</location>
    </subcellularLocation>
</comment>
<evidence type="ECO:0000256" key="3">
    <source>
        <dbReference type="ARBA" id="ARBA00022729"/>
    </source>
</evidence>
<dbReference type="PROSITE" id="PS51257">
    <property type="entry name" value="PROKAR_LIPOPROTEIN"/>
    <property type="match status" value="1"/>
</dbReference>
<keyword evidence="3" id="KW-0732">Signal</keyword>
<gene>
    <name evidence="7" type="ORF">SAMN05216464_103504</name>
</gene>
<feature type="domain" description="RagB/SusD" evidence="6">
    <location>
        <begin position="296"/>
        <end position="586"/>
    </location>
</feature>
<accession>A0A1G6ZTW9</accession>
<reference evidence="7 8" key="1">
    <citation type="submission" date="2016-10" db="EMBL/GenBank/DDBJ databases">
        <authorList>
            <person name="de Groot N.N."/>
        </authorList>
    </citation>
    <scope>NUCLEOTIDE SEQUENCE [LARGE SCALE GENOMIC DNA]</scope>
    <source>
        <strain evidence="7 8">47C3B</strain>
    </source>
</reference>
<dbReference type="Pfam" id="PF12771">
    <property type="entry name" value="SusD-like_2"/>
    <property type="match status" value="1"/>
</dbReference>
<proteinExistence type="inferred from homology"/>
<evidence type="ECO:0000313" key="8">
    <source>
        <dbReference type="Proteomes" id="UP000199072"/>
    </source>
</evidence>
<dbReference type="SUPFAM" id="SSF48452">
    <property type="entry name" value="TPR-like"/>
    <property type="match status" value="1"/>
</dbReference>
<dbReference type="EMBL" id="FNAI01000003">
    <property type="protein sequence ID" value="SDE06244.1"/>
    <property type="molecule type" value="Genomic_DNA"/>
</dbReference>
<keyword evidence="5" id="KW-0998">Cell outer membrane</keyword>
<dbReference type="RefSeq" id="WP_091148732.1">
    <property type="nucleotide sequence ID" value="NZ_FNAI01000003.1"/>
</dbReference>
<dbReference type="AlphaFoldDB" id="A0A1G6ZTW9"/>
<dbReference type="OrthoDB" id="5694214at2"/>
<protein>
    <submittedName>
        <fullName evidence="7">Starch-binding associating with outer membrane</fullName>
    </submittedName>
</protein>
<organism evidence="7 8">
    <name type="scientific">Mucilaginibacter pineti</name>
    <dbReference type="NCBI Taxonomy" id="1391627"/>
    <lineage>
        <taxon>Bacteria</taxon>
        <taxon>Pseudomonadati</taxon>
        <taxon>Bacteroidota</taxon>
        <taxon>Sphingobacteriia</taxon>
        <taxon>Sphingobacteriales</taxon>
        <taxon>Sphingobacteriaceae</taxon>
        <taxon>Mucilaginibacter</taxon>
    </lineage>
</organism>
<dbReference type="Gene3D" id="1.25.40.390">
    <property type="match status" value="1"/>
</dbReference>
<dbReference type="STRING" id="1391627.SAMN05216464_103504"/>
<evidence type="ECO:0000256" key="2">
    <source>
        <dbReference type="ARBA" id="ARBA00006275"/>
    </source>
</evidence>
<keyword evidence="8" id="KW-1185">Reference proteome</keyword>
<evidence type="ECO:0000256" key="1">
    <source>
        <dbReference type="ARBA" id="ARBA00004442"/>
    </source>
</evidence>
<dbReference type="InterPro" id="IPR041662">
    <property type="entry name" value="SusD-like_2"/>
</dbReference>